<evidence type="ECO:0000313" key="2">
    <source>
        <dbReference type="Proteomes" id="UP000248329"/>
    </source>
</evidence>
<sequence>MDVSKFTEEKTGKLVPVNVPEKDWAFTPDPLPPKWQFPASLWPLLSKARESLARLDGIGRTLPNPELLLHPLQSREALRSSSLEGTYASPQQLLLFELEPREPKSESDPANAWLEVSNYGRALRQGMHFLQRLPLCLRLIRELHKTLLTGVRGKDKAPGEFRKLQVQIGSDRRFIPPPANYLPACLDAFEKRLNQEDLNYDPLVRCYMLHYQFEAIHPFIDGNGRVGRVLLSLMVYKWCDLTMPWLYMSAFFEQYKDEYIDNLFRVSSRGEWERWIEFCLRGTVAHAEDSVRRCDALRILKERYIQKAGGLSVRAHTIIDDLFTSPVLRIPDVAKKYSITYPTAKTDVQGLVKEDVLQEIEDIRPRTFFSPDIFEIAYGE</sequence>
<proteinExistence type="predicted"/>
<dbReference type="EMBL" id="PQXF01000025">
    <property type="protein sequence ID" value="PXF59451.1"/>
    <property type="molecule type" value="Genomic_DNA"/>
</dbReference>
<comment type="caution">
    <text evidence="1">The sequence shown here is derived from an EMBL/GenBank/DDBJ whole genome shotgun (WGS) entry which is preliminary data.</text>
</comment>
<organism evidence="1 2">
    <name type="scientific">Candidatus Methanogaster sp</name>
    <dbReference type="NCBI Taxonomy" id="3386292"/>
    <lineage>
        <taxon>Archaea</taxon>
        <taxon>Methanobacteriati</taxon>
        <taxon>Methanobacteriota</taxon>
        <taxon>Stenosarchaea group</taxon>
        <taxon>Methanomicrobia</taxon>
        <taxon>Methanosarcinales</taxon>
        <taxon>ANME-2 cluster</taxon>
        <taxon>Candidatus Methanogasteraceae</taxon>
        <taxon>Candidatus Methanogaster</taxon>
    </lineage>
</organism>
<gene>
    <name evidence="1" type="ORF">C4B59_11600</name>
</gene>
<protein>
    <submittedName>
        <fullName evidence="1">Fic family protein</fullName>
    </submittedName>
</protein>
<name>A0AC61L0Y1_9EURY</name>
<accession>A0AC61L0Y1</accession>
<dbReference type="Proteomes" id="UP000248329">
    <property type="component" value="Unassembled WGS sequence"/>
</dbReference>
<evidence type="ECO:0000313" key="1">
    <source>
        <dbReference type="EMBL" id="PXF59451.1"/>
    </source>
</evidence>
<reference evidence="1" key="1">
    <citation type="submission" date="2018-01" db="EMBL/GenBank/DDBJ databases">
        <authorList>
            <person name="Krukenberg V."/>
        </authorList>
    </citation>
    <scope>NUCLEOTIDE SEQUENCE</scope>
    <source>
        <strain evidence="1">E20ANME2</strain>
    </source>
</reference>